<dbReference type="EMBL" id="MN689524">
    <property type="protein sequence ID" value="QGT53311.1"/>
    <property type="molecule type" value="Genomic_DNA"/>
</dbReference>
<proteinExistence type="predicted"/>
<organism evidence="1 2">
    <name type="scientific">Lactococcus phage CHPC964</name>
    <dbReference type="NCBI Taxonomy" id="2675256"/>
    <lineage>
        <taxon>Viruses</taxon>
        <taxon>Duplodnaviria</taxon>
        <taxon>Heunggongvirae</taxon>
        <taxon>Uroviricota</taxon>
        <taxon>Caudoviricetes</taxon>
        <taxon>Skunavirus</taxon>
        <taxon>Skunavirus CHPC964</taxon>
    </lineage>
</organism>
<keyword evidence="2" id="KW-1185">Reference proteome</keyword>
<evidence type="ECO:0000313" key="1">
    <source>
        <dbReference type="EMBL" id="QGT53311.1"/>
    </source>
</evidence>
<protein>
    <submittedName>
        <fullName evidence="1">Uncharacterized protein</fullName>
    </submittedName>
</protein>
<evidence type="ECO:0000313" key="2">
    <source>
        <dbReference type="Proteomes" id="UP000426622"/>
    </source>
</evidence>
<sequence>MILKHAIKYLELTGSDFITDLKDFADLQNSFVAGYIPDDFTEQMESFTDKLLILWVDCNGGMQNALDDKTELPTTNELINIFCKTVFIMFWAIMKLI</sequence>
<reference evidence="1 2" key="1">
    <citation type="submission" date="2019-11" db="EMBL/GenBank/DDBJ databases">
        <title>Genome Sequences of 31 Lactococcus lactis Bacteriophages Isolated from Foods.</title>
        <authorList>
            <person name="Marcelli B."/>
            <person name="de Jong A."/>
            <person name="Kuipers O.P."/>
        </authorList>
    </citation>
    <scope>NUCLEOTIDE SEQUENCE [LARGE SCALE GENOMIC DNA]</scope>
</reference>
<gene>
    <name evidence="1" type="ORF">CHPC964_000973</name>
</gene>
<dbReference type="Proteomes" id="UP000426622">
    <property type="component" value="Segment"/>
</dbReference>
<name>A0A650EUW1_9CAUD</name>
<accession>A0A650EUW1</accession>